<sequence>MRFSSLSSIGLVALSTSALASNCDTHGDYDYIVVGGGPSGIITAERLSEANKKVLLLERGQRGPTIHTGSNHSLPWDNSLTPIDVPGLSAAVGGLDLWNEYMCPDTAALAACVLGGGVTVNYMVFVHPPERDFDDKWPKGWKWRDVAPAAERLYARNPGTTSPSKDNKRYDTGLYKTLSTFLDKTGWNSVDMLKQPNEKHQVYSWPSWNVQNSLRAGPVRTYLPLAEKRDNFSLRMGTKAIRVVRSGSRATGVEVENADGKKEIIGLAKNGRVVLSAGALSTPRILFNSGIGPKKQILNAKKSGVTLPAQRNWIDLPVGEKTMDHPIFAFNIKTDGKWGMLDTDSVLNGTDTKNIKLFEDKASGILTQGRHRLILFTSRKGSDGKTRYFQGSTGPAGDGVISFKVYLTHGLTSSGTLGLDEDGKTVFEKLPYLTTKEDRDAAKAFLEEFISSITDASTGYTLEGDTTIDGLLDKPDQGDHFIGSAKIGSVVDTNTKVYGMDNLFITDASIHPDLATGNIQTIVMVTAEAAVAKILAY</sequence>
<dbReference type="InterPro" id="IPR036188">
    <property type="entry name" value="FAD/NAD-bd_sf"/>
</dbReference>
<dbReference type="Pfam" id="PF05199">
    <property type="entry name" value="GMC_oxred_C"/>
    <property type="match status" value="1"/>
</dbReference>
<dbReference type="InterPro" id="IPR012132">
    <property type="entry name" value="GMC_OxRdtase"/>
</dbReference>
<feature type="signal peptide" evidence="3">
    <location>
        <begin position="1"/>
        <end position="20"/>
    </location>
</feature>
<proteinExistence type="inferred from homology"/>
<dbReference type="Gene3D" id="3.50.50.60">
    <property type="entry name" value="FAD/NAD(P)-binding domain"/>
    <property type="match status" value="1"/>
</dbReference>
<evidence type="ECO:0000256" key="3">
    <source>
        <dbReference type="SAM" id="SignalP"/>
    </source>
</evidence>
<dbReference type="InterPro" id="IPR053208">
    <property type="entry name" value="GMC_Oxidoreductase_CD"/>
</dbReference>
<dbReference type="EMBL" id="PXOG01000104">
    <property type="protein sequence ID" value="RGP76900.1"/>
    <property type="molecule type" value="Genomic_DNA"/>
</dbReference>
<evidence type="ECO:0000259" key="4">
    <source>
        <dbReference type="PROSITE" id="PS00624"/>
    </source>
</evidence>
<keyword evidence="6" id="KW-1185">Reference proteome</keyword>
<evidence type="ECO:0000313" key="6">
    <source>
        <dbReference type="Proteomes" id="UP000266234"/>
    </source>
</evidence>
<evidence type="ECO:0000256" key="1">
    <source>
        <dbReference type="ARBA" id="ARBA00010790"/>
    </source>
</evidence>
<comment type="caution">
    <text evidence="5">The sequence shown here is derived from an EMBL/GenBank/DDBJ whole genome shotgun (WGS) entry which is preliminary data.</text>
</comment>
<name>A0A395SWN6_9HYPO</name>
<dbReference type="Proteomes" id="UP000266234">
    <property type="component" value="Unassembled WGS sequence"/>
</dbReference>
<dbReference type="InterPro" id="IPR007867">
    <property type="entry name" value="GMC_OxRtase_C"/>
</dbReference>
<keyword evidence="2" id="KW-0285">Flavoprotein</keyword>
<dbReference type="STRING" id="694270.A0A395SWN6"/>
<evidence type="ECO:0000256" key="2">
    <source>
        <dbReference type="PIRSR" id="PIRSR000137-2"/>
    </source>
</evidence>
<dbReference type="GO" id="GO:0016614">
    <property type="term" value="F:oxidoreductase activity, acting on CH-OH group of donors"/>
    <property type="evidence" value="ECO:0007669"/>
    <property type="project" value="InterPro"/>
</dbReference>
<dbReference type="PANTHER" id="PTHR47190:SF4">
    <property type="entry name" value="DEHYDROGENASE, PUTATIVE-RELATED"/>
    <property type="match status" value="1"/>
</dbReference>
<feature type="domain" description="Glucose-methanol-choline oxidoreductase N-terminal" evidence="4">
    <location>
        <begin position="278"/>
        <end position="292"/>
    </location>
</feature>
<dbReference type="PANTHER" id="PTHR47190">
    <property type="entry name" value="DEHYDROGENASE, PUTATIVE-RELATED"/>
    <property type="match status" value="1"/>
</dbReference>
<evidence type="ECO:0000313" key="5">
    <source>
        <dbReference type="EMBL" id="RGP76900.1"/>
    </source>
</evidence>
<accession>A0A395SWN6</accession>
<feature type="binding site" evidence="2">
    <location>
        <begin position="121"/>
        <end position="124"/>
    </location>
    <ligand>
        <name>FAD</name>
        <dbReference type="ChEBI" id="CHEBI:57692"/>
    </ligand>
</feature>
<dbReference type="AlphaFoldDB" id="A0A395SWN6"/>
<reference evidence="5 6" key="1">
    <citation type="journal article" date="2018" name="PLoS Pathog.">
        <title>Evolution of structural diversity of trichothecenes, a family of toxins produced by plant pathogenic and entomopathogenic fungi.</title>
        <authorList>
            <person name="Proctor R.H."/>
            <person name="McCormick S.P."/>
            <person name="Kim H.S."/>
            <person name="Cardoza R.E."/>
            <person name="Stanley A.M."/>
            <person name="Lindo L."/>
            <person name="Kelly A."/>
            <person name="Brown D.W."/>
            <person name="Lee T."/>
            <person name="Vaughan M.M."/>
            <person name="Alexander N.J."/>
            <person name="Busman M."/>
            <person name="Gutierrez S."/>
        </authorList>
    </citation>
    <scope>NUCLEOTIDE SEQUENCE [LARGE SCALE GENOMIC DNA]</scope>
    <source>
        <strain evidence="5 6">NRRL 20695</strain>
    </source>
</reference>
<gene>
    <name evidence="5" type="ORF">FLONG3_4983</name>
</gene>
<protein>
    <submittedName>
        <fullName evidence="5">Cellobiose dehydrogenase</fullName>
    </submittedName>
</protein>
<feature type="binding site" evidence="2">
    <location>
        <position position="113"/>
    </location>
    <ligand>
        <name>FAD</name>
        <dbReference type="ChEBI" id="CHEBI:57692"/>
    </ligand>
</feature>
<keyword evidence="3" id="KW-0732">Signal</keyword>
<dbReference type="SUPFAM" id="SSF54373">
    <property type="entry name" value="FAD-linked reductases, C-terminal domain"/>
    <property type="match status" value="1"/>
</dbReference>
<organism evidence="5 6">
    <name type="scientific">Fusarium longipes</name>
    <dbReference type="NCBI Taxonomy" id="694270"/>
    <lineage>
        <taxon>Eukaryota</taxon>
        <taxon>Fungi</taxon>
        <taxon>Dikarya</taxon>
        <taxon>Ascomycota</taxon>
        <taxon>Pezizomycotina</taxon>
        <taxon>Sordariomycetes</taxon>
        <taxon>Hypocreomycetidae</taxon>
        <taxon>Hypocreales</taxon>
        <taxon>Nectriaceae</taxon>
        <taxon>Fusarium</taxon>
    </lineage>
</organism>
<keyword evidence="2" id="KW-0274">FAD</keyword>
<dbReference type="GO" id="GO:0050660">
    <property type="term" value="F:flavin adenine dinucleotide binding"/>
    <property type="evidence" value="ECO:0007669"/>
    <property type="project" value="InterPro"/>
</dbReference>
<comment type="cofactor">
    <cofactor evidence="2">
        <name>FAD</name>
        <dbReference type="ChEBI" id="CHEBI:57692"/>
    </cofactor>
</comment>
<dbReference type="Gene3D" id="3.30.410.10">
    <property type="entry name" value="Cholesterol Oxidase, domain 2"/>
    <property type="match status" value="1"/>
</dbReference>
<dbReference type="InterPro" id="IPR000172">
    <property type="entry name" value="GMC_OxRdtase_N"/>
</dbReference>
<comment type="similarity">
    <text evidence="1">Belongs to the GMC oxidoreductase family.</text>
</comment>
<feature type="chain" id="PRO_5017299144" evidence="3">
    <location>
        <begin position="21"/>
        <end position="537"/>
    </location>
</feature>
<dbReference type="SUPFAM" id="SSF51905">
    <property type="entry name" value="FAD/NAD(P)-binding domain"/>
    <property type="match status" value="1"/>
</dbReference>
<dbReference type="PIRSF" id="PIRSF000137">
    <property type="entry name" value="Alcohol_oxidase"/>
    <property type="match status" value="1"/>
</dbReference>
<dbReference type="PROSITE" id="PS00624">
    <property type="entry name" value="GMC_OXRED_2"/>
    <property type="match status" value="1"/>
</dbReference>
<dbReference type="OrthoDB" id="413885at2759"/>
<dbReference type="Pfam" id="PF00732">
    <property type="entry name" value="GMC_oxred_N"/>
    <property type="match status" value="1"/>
</dbReference>